<evidence type="ECO:0000313" key="8">
    <source>
        <dbReference type="Proteomes" id="UP001214250"/>
    </source>
</evidence>
<dbReference type="InterPro" id="IPR000719">
    <property type="entry name" value="Prot_kinase_dom"/>
</dbReference>
<sequence>MTNILKGEDSHKDDFDLSLNDLYDQVFTDEVDTPDESSFDILSAQKERYIKEEEIGRGGAKKIIKVFDTRARRYLAMALPHSSEQNEKLNAFIREAWITAQLDHPNIIKIHEVGVNPEKLPFFTMDLKNGDSLEFILRKLYSDDPIYLEKYPLIKRLEFFIKICDAIAYAHSVNILHLDLKPDNIQIGEYGEVIVCDWGLAKIVGGRKSINLHRDLLELDLAEKESSLIMGTPAYMAPEQVKGDKTNTLSDVYGLAAILYHIVTLNPSITTDDASEAMAQTLKGSIPSPHELVPVSEGLSSIIMKGLALEASERYPSVMAFKNDLSKYLEGYVTNAEDSTFLKQCVFFYRRNKMICRQAILFLFLIISITFWFVNSLQQSWKLEQEARIQAEENAFKQKQALDLYIKEKEQGALVKKDFSGVLVKRYQIYNSEDFSKDPEAMLLGSLKGYRYALEQNPNDSHIAMMTALTLFILQRYDEAQKFNGKHKQLEQIQLALKAVNKHSYTKGQKNVPVTVFVSALKGLREYGHTNQATAYRAILYDMKTRDNFDGYEKVVEQALMLWNDRWIEPEFHYDKETQSLHVHGDKFSNLGMYDKFGRQALLLKPLIKHLDVSNSEVEDLTYLYGSQIESLNISNTYVNDLSPLLKLNKLRQLTITEKQFSKEELELLPSKIKVIYTKQ</sequence>
<dbReference type="PANTHER" id="PTHR43289">
    <property type="entry name" value="MITOGEN-ACTIVATED PROTEIN KINASE KINASE KINASE 20-RELATED"/>
    <property type="match status" value="1"/>
</dbReference>
<dbReference type="Gene3D" id="1.10.510.10">
    <property type="entry name" value="Transferase(Phosphotransferase) domain 1"/>
    <property type="match status" value="1"/>
</dbReference>
<dbReference type="CDD" id="cd14014">
    <property type="entry name" value="STKc_PknB_like"/>
    <property type="match status" value="1"/>
</dbReference>
<evidence type="ECO:0000256" key="2">
    <source>
        <dbReference type="ARBA" id="ARBA00022741"/>
    </source>
</evidence>
<gene>
    <name evidence="7" type="ORF">PQO03_17345</name>
</gene>
<dbReference type="GO" id="GO:0016301">
    <property type="term" value="F:kinase activity"/>
    <property type="evidence" value="ECO:0007669"/>
    <property type="project" value="UniProtKB-KW"/>
</dbReference>
<keyword evidence="5" id="KW-1133">Transmembrane helix</keyword>
<dbReference type="PANTHER" id="PTHR43289:SF6">
    <property type="entry name" value="SERINE_THREONINE-PROTEIN KINASE NEKL-3"/>
    <property type="match status" value="1"/>
</dbReference>
<evidence type="ECO:0000256" key="4">
    <source>
        <dbReference type="ARBA" id="ARBA00022840"/>
    </source>
</evidence>
<evidence type="ECO:0000259" key="6">
    <source>
        <dbReference type="PROSITE" id="PS50011"/>
    </source>
</evidence>
<dbReference type="SMART" id="SM00220">
    <property type="entry name" value="S_TKc"/>
    <property type="match status" value="1"/>
</dbReference>
<evidence type="ECO:0000256" key="3">
    <source>
        <dbReference type="ARBA" id="ARBA00022777"/>
    </source>
</evidence>
<accession>A0ABY7VTR3</accession>
<reference evidence="7 8" key="1">
    <citation type="submission" date="2023-02" db="EMBL/GenBank/DDBJ databases">
        <title>Genome sequence of Lentisphaera profundi SAORIC-696.</title>
        <authorList>
            <person name="Kim e."/>
            <person name="Cho J.-C."/>
            <person name="Choi A."/>
            <person name="Kang I."/>
        </authorList>
    </citation>
    <scope>NUCLEOTIDE SEQUENCE [LARGE SCALE GENOMIC DNA]</scope>
    <source>
        <strain evidence="7 8">SAORIC-696</strain>
    </source>
</reference>
<keyword evidence="8" id="KW-1185">Reference proteome</keyword>
<dbReference type="Pfam" id="PF00069">
    <property type="entry name" value="Pkinase"/>
    <property type="match status" value="1"/>
</dbReference>
<keyword evidence="5" id="KW-0472">Membrane</keyword>
<name>A0ABY7VTR3_9BACT</name>
<dbReference type="Proteomes" id="UP001214250">
    <property type="component" value="Chromosome 2"/>
</dbReference>
<feature type="domain" description="Protein kinase" evidence="6">
    <location>
        <begin position="49"/>
        <end position="329"/>
    </location>
</feature>
<dbReference type="PROSITE" id="PS50011">
    <property type="entry name" value="PROTEIN_KINASE_DOM"/>
    <property type="match status" value="1"/>
</dbReference>
<dbReference type="Gene3D" id="3.30.200.20">
    <property type="entry name" value="Phosphorylase Kinase, domain 1"/>
    <property type="match status" value="1"/>
</dbReference>
<keyword evidence="4" id="KW-0067">ATP-binding</keyword>
<dbReference type="RefSeq" id="WP_274152084.1">
    <property type="nucleotide sequence ID" value="NZ_CP117812.1"/>
</dbReference>
<proteinExistence type="predicted"/>
<keyword evidence="3 7" id="KW-0418">Kinase</keyword>
<dbReference type="EMBL" id="CP117812">
    <property type="protein sequence ID" value="WDE97595.1"/>
    <property type="molecule type" value="Genomic_DNA"/>
</dbReference>
<dbReference type="InterPro" id="IPR011009">
    <property type="entry name" value="Kinase-like_dom_sf"/>
</dbReference>
<keyword evidence="2" id="KW-0547">Nucleotide-binding</keyword>
<keyword evidence="1" id="KW-0808">Transferase</keyword>
<evidence type="ECO:0000256" key="1">
    <source>
        <dbReference type="ARBA" id="ARBA00022679"/>
    </source>
</evidence>
<dbReference type="SUPFAM" id="SSF56112">
    <property type="entry name" value="Protein kinase-like (PK-like)"/>
    <property type="match status" value="1"/>
</dbReference>
<evidence type="ECO:0000256" key="5">
    <source>
        <dbReference type="SAM" id="Phobius"/>
    </source>
</evidence>
<keyword evidence="5" id="KW-0812">Transmembrane</keyword>
<protein>
    <submittedName>
        <fullName evidence="7">Serine/threonine-protein kinase</fullName>
    </submittedName>
</protein>
<dbReference type="InterPro" id="IPR032675">
    <property type="entry name" value="LRR_dom_sf"/>
</dbReference>
<dbReference type="Gene3D" id="3.80.10.10">
    <property type="entry name" value="Ribonuclease Inhibitor"/>
    <property type="match status" value="1"/>
</dbReference>
<evidence type="ECO:0000313" key="7">
    <source>
        <dbReference type="EMBL" id="WDE97595.1"/>
    </source>
</evidence>
<organism evidence="7 8">
    <name type="scientific">Lentisphaera profundi</name>
    <dbReference type="NCBI Taxonomy" id="1658616"/>
    <lineage>
        <taxon>Bacteria</taxon>
        <taxon>Pseudomonadati</taxon>
        <taxon>Lentisphaerota</taxon>
        <taxon>Lentisphaeria</taxon>
        <taxon>Lentisphaerales</taxon>
        <taxon>Lentisphaeraceae</taxon>
        <taxon>Lentisphaera</taxon>
    </lineage>
</organism>
<feature type="transmembrane region" description="Helical" evidence="5">
    <location>
        <begin position="359"/>
        <end position="377"/>
    </location>
</feature>